<dbReference type="GO" id="GO:0006289">
    <property type="term" value="P:nucleotide-excision repair"/>
    <property type="evidence" value="ECO:0007669"/>
    <property type="project" value="TreeGrafter"/>
</dbReference>
<sequence>TAAQLSNDCFSVWDFELNQVSIVGIVRGFAPFLTNVQYLVDDMTGPPMNVKLWITMEDCLPASASPGSYVKVIGSLRSHGQRSLLAMNIRCVSDLNEISSHMLEVVQAHLHLSRKVLTTAELRLTAQNVLTNLICSCSFRSSLEFLLNEGHIFYTIDENHFKSA</sequence>
<protein>
    <recommendedName>
        <fullName evidence="6">Replication protein A C-terminal domain-containing protein</fullName>
    </recommendedName>
</protein>
<dbReference type="GO" id="GO:0000781">
    <property type="term" value="C:chromosome, telomeric region"/>
    <property type="evidence" value="ECO:0007669"/>
    <property type="project" value="TreeGrafter"/>
</dbReference>
<evidence type="ECO:0008006" key="6">
    <source>
        <dbReference type="Google" id="ProtNLM"/>
    </source>
</evidence>
<name>A0A3Q2DBT8_CYPVA</name>
<dbReference type="GO" id="GO:0035861">
    <property type="term" value="C:site of double-strand break"/>
    <property type="evidence" value="ECO:0007669"/>
    <property type="project" value="TreeGrafter"/>
</dbReference>
<dbReference type="GeneTree" id="ENSGT00940000168634"/>
<dbReference type="AlphaFoldDB" id="A0A3Q2DBT8"/>
<comment type="subcellular location">
    <subcellularLocation>
        <location evidence="1">Nucleus</location>
    </subcellularLocation>
</comment>
<dbReference type="InterPro" id="IPR040260">
    <property type="entry name" value="RFA2-like"/>
</dbReference>
<dbReference type="CDD" id="cd04478">
    <property type="entry name" value="RPA2_DBD_D"/>
    <property type="match status" value="1"/>
</dbReference>
<evidence type="ECO:0000313" key="5">
    <source>
        <dbReference type="Proteomes" id="UP000265020"/>
    </source>
</evidence>
<accession>A0A3Q2DBT8</accession>
<evidence type="ECO:0000313" key="4">
    <source>
        <dbReference type="Ensembl" id="ENSCVAP00000016466.1"/>
    </source>
</evidence>
<dbReference type="Proteomes" id="UP000265020">
    <property type="component" value="Unassembled WGS sequence"/>
</dbReference>
<keyword evidence="5" id="KW-1185">Reference proteome</keyword>
<reference evidence="4" key="2">
    <citation type="submission" date="2025-09" db="UniProtKB">
        <authorList>
            <consortium name="Ensembl"/>
        </authorList>
    </citation>
    <scope>IDENTIFICATION</scope>
</reference>
<dbReference type="SUPFAM" id="SSF50249">
    <property type="entry name" value="Nucleic acid-binding proteins"/>
    <property type="match status" value="1"/>
</dbReference>
<dbReference type="GO" id="GO:0000724">
    <property type="term" value="P:double-strand break repair via homologous recombination"/>
    <property type="evidence" value="ECO:0007669"/>
    <property type="project" value="TreeGrafter"/>
</dbReference>
<dbReference type="InterPro" id="IPR012340">
    <property type="entry name" value="NA-bd_OB-fold"/>
</dbReference>
<dbReference type="Ensembl" id="ENSCVAT00000024846.1">
    <property type="protein sequence ID" value="ENSCVAP00000016466.1"/>
    <property type="gene ID" value="ENSCVAG00000019433.1"/>
</dbReference>
<evidence type="ECO:0000256" key="2">
    <source>
        <dbReference type="ARBA" id="ARBA00023125"/>
    </source>
</evidence>
<evidence type="ECO:0000256" key="3">
    <source>
        <dbReference type="ARBA" id="ARBA00023242"/>
    </source>
</evidence>
<organism evidence="4 5">
    <name type="scientific">Cyprinodon variegatus</name>
    <name type="common">Sheepshead minnow</name>
    <dbReference type="NCBI Taxonomy" id="28743"/>
    <lineage>
        <taxon>Eukaryota</taxon>
        <taxon>Metazoa</taxon>
        <taxon>Chordata</taxon>
        <taxon>Craniata</taxon>
        <taxon>Vertebrata</taxon>
        <taxon>Euteleostomi</taxon>
        <taxon>Actinopterygii</taxon>
        <taxon>Neopterygii</taxon>
        <taxon>Teleostei</taxon>
        <taxon>Neoteleostei</taxon>
        <taxon>Acanthomorphata</taxon>
        <taxon>Ovalentaria</taxon>
        <taxon>Atherinomorphae</taxon>
        <taxon>Cyprinodontiformes</taxon>
        <taxon>Cyprinodontidae</taxon>
        <taxon>Cyprinodon</taxon>
    </lineage>
</organism>
<proteinExistence type="predicted"/>
<keyword evidence="2" id="KW-0238">DNA-binding</keyword>
<dbReference type="PANTHER" id="PTHR13989:SF16">
    <property type="entry name" value="REPLICATION PROTEIN A2"/>
    <property type="match status" value="1"/>
</dbReference>
<reference evidence="4" key="1">
    <citation type="submission" date="2025-08" db="UniProtKB">
        <authorList>
            <consortium name="Ensembl"/>
        </authorList>
    </citation>
    <scope>IDENTIFICATION</scope>
</reference>
<dbReference type="Gene3D" id="2.40.50.140">
    <property type="entry name" value="Nucleic acid-binding proteins"/>
    <property type="match status" value="1"/>
</dbReference>
<evidence type="ECO:0000256" key="1">
    <source>
        <dbReference type="ARBA" id="ARBA00004123"/>
    </source>
</evidence>
<dbReference type="STRING" id="28743.ENSCVAP00000016466"/>
<dbReference type="GO" id="GO:0005662">
    <property type="term" value="C:DNA replication factor A complex"/>
    <property type="evidence" value="ECO:0007669"/>
    <property type="project" value="TreeGrafter"/>
</dbReference>
<keyword evidence="3" id="KW-0539">Nucleus</keyword>
<dbReference type="OMA" id="TEDCALM"/>
<dbReference type="PANTHER" id="PTHR13989">
    <property type="entry name" value="REPLICATION PROTEIN A-RELATED"/>
    <property type="match status" value="1"/>
</dbReference>
<dbReference type="GO" id="GO:0006260">
    <property type="term" value="P:DNA replication"/>
    <property type="evidence" value="ECO:0007669"/>
    <property type="project" value="TreeGrafter"/>
</dbReference>
<dbReference type="GO" id="GO:0003697">
    <property type="term" value="F:single-stranded DNA binding"/>
    <property type="evidence" value="ECO:0007669"/>
    <property type="project" value="TreeGrafter"/>
</dbReference>